<accession>A0A6A9UWX3</accession>
<sequence length="157" mass="16187">MSLTAVDARAEREPAHGWVLAAPFRAHLRHVASATGLPWRALALAAGVEPALVRALLHGRAGRPLKRLHPESAARLLRLGTDTAAQLSQQVAAGPVHALLRDLVAEGAGEAELAAWLQLPRAQVRALADGSATSCTARTALLASALSSARGVDAVAA</sequence>
<protein>
    <submittedName>
        <fullName evidence="1">Uncharacterized protein</fullName>
    </submittedName>
</protein>
<comment type="caution">
    <text evidence="1">The sequence shown here is derived from an EMBL/GenBank/DDBJ whole genome shotgun (WGS) entry which is preliminary data.</text>
</comment>
<dbReference type="Proteomes" id="UP000435304">
    <property type="component" value="Unassembled WGS sequence"/>
</dbReference>
<reference evidence="1 2" key="1">
    <citation type="submission" date="2019-12" db="EMBL/GenBank/DDBJ databases">
        <title>Auraticoccus cholistani sp. nov., an actinomycete isolated from soil of Cholistan desert.</title>
        <authorList>
            <person name="Cheema M.T."/>
        </authorList>
    </citation>
    <scope>NUCLEOTIDE SEQUENCE [LARGE SCALE GENOMIC DNA]</scope>
    <source>
        <strain evidence="1 2">F435</strain>
    </source>
</reference>
<dbReference type="RefSeq" id="WP_156611527.1">
    <property type="nucleotide sequence ID" value="NZ_WPCU01000010.1"/>
</dbReference>
<dbReference type="AlphaFoldDB" id="A0A6A9UWX3"/>
<proteinExistence type="predicted"/>
<name>A0A6A9UWX3_9ACTN</name>
<gene>
    <name evidence="1" type="ORF">GC722_15180</name>
</gene>
<evidence type="ECO:0000313" key="1">
    <source>
        <dbReference type="EMBL" id="MVA77353.1"/>
    </source>
</evidence>
<evidence type="ECO:0000313" key="2">
    <source>
        <dbReference type="Proteomes" id="UP000435304"/>
    </source>
</evidence>
<dbReference type="EMBL" id="WPCU01000010">
    <property type="protein sequence ID" value="MVA77353.1"/>
    <property type="molecule type" value="Genomic_DNA"/>
</dbReference>
<keyword evidence="2" id="KW-1185">Reference proteome</keyword>
<organism evidence="1 2">
    <name type="scientific">Auraticoccus cholistanensis</name>
    <dbReference type="NCBI Taxonomy" id="2656650"/>
    <lineage>
        <taxon>Bacteria</taxon>
        <taxon>Bacillati</taxon>
        <taxon>Actinomycetota</taxon>
        <taxon>Actinomycetes</taxon>
        <taxon>Propionibacteriales</taxon>
        <taxon>Propionibacteriaceae</taxon>
        <taxon>Auraticoccus</taxon>
    </lineage>
</organism>